<dbReference type="EMBL" id="JANCPR020000036">
    <property type="protein sequence ID" value="MDJ1136107.1"/>
    <property type="molecule type" value="Genomic_DNA"/>
</dbReference>
<dbReference type="InterPro" id="IPR012816">
    <property type="entry name" value="NADAR"/>
</dbReference>
<comment type="caution">
    <text evidence="4">The sequence shown here is derived from an EMBL/GenBank/DDBJ whole genome shotgun (WGS) entry which is preliminary data.</text>
</comment>
<evidence type="ECO:0000313" key="5">
    <source>
        <dbReference type="Proteomes" id="UP001214441"/>
    </source>
</evidence>
<evidence type="ECO:0000256" key="2">
    <source>
        <dbReference type="ARBA" id="ARBA00000751"/>
    </source>
</evidence>
<dbReference type="RefSeq" id="WP_274046027.1">
    <property type="nucleotide sequence ID" value="NZ_JANCPR020000036.1"/>
</dbReference>
<sequence>MTASARPLPRSREEAVAAELAGERLKFLFFWGHRPTKGGGPGPGCLSQWWRADFTADGVTYPTAEHYMMAHKAWLFGDGTAAERVLSSPDPGHAKAVGREVAGFDETVWAARRQEIVVRGNHAKFSGVPALGDYLAGTRSRVLVEASPLDRVWGIGLPADHAHAPSPRHWRGPNLLGFALMEVRELLPGPST</sequence>
<dbReference type="InterPro" id="IPR037238">
    <property type="entry name" value="YbiA-like_sf"/>
</dbReference>
<dbReference type="SUPFAM" id="SSF143990">
    <property type="entry name" value="YbiA-like"/>
    <property type="match status" value="1"/>
</dbReference>
<dbReference type="Pfam" id="PF08719">
    <property type="entry name" value="NADAR"/>
    <property type="match status" value="1"/>
</dbReference>
<name>A0ABT7A4X2_9ACTN</name>
<comment type="catalytic activity">
    <reaction evidence="2">
        <text>2,5-diamino-6-hydroxy-4-(5-phosphoribosylamino)-pyrimidine + H2O = 2,5,6-triamino-4-hydroxypyrimidine + D-ribose 5-phosphate</text>
        <dbReference type="Rhea" id="RHEA:23436"/>
        <dbReference type="ChEBI" id="CHEBI:15377"/>
        <dbReference type="ChEBI" id="CHEBI:58614"/>
        <dbReference type="ChEBI" id="CHEBI:78346"/>
        <dbReference type="ChEBI" id="CHEBI:137796"/>
    </reaction>
</comment>
<accession>A0ABT7A4X2</accession>
<gene>
    <name evidence="4" type="ORF">NMN56_029990</name>
</gene>
<evidence type="ECO:0000256" key="1">
    <source>
        <dbReference type="ARBA" id="ARBA00000022"/>
    </source>
</evidence>
<protein>
    <submittedName>
        <fullName evidence="4">NADAR family protein</fullName>
    </submittedName>
</protein>
<comment type="catalytic activity">
    <reaction evidence="1">
        <text>5-amino-6-(5-phospho-D-ribosylamino)uracil + H2O = 5,6-diaminouracil + D-ribose 5-phosphate</text>
        <dbReference type="Rhea" id="RHEA:55020"/>
        <dbReference type="ChEBI" id="CHEBI:15377"/>
        <dbReference type="ChEBI" id="CHEBI:46252"/>
        <dbReference type="ChEBI" id="CHEBI:58453"/>
        <dbReference type="ChEBI" id="CHEBI:78346"/>
    </reaction>
</comment>
<dbReference type="NCBIfam" id="TIGR02464">
    <property type="entry name" value="ribofla_fusion"/>
    <property type="match status" value="1"/>
</dbReference>
<keyword evidence="5" id="KW-1185">Reference proteome</keyword>
<proteinExistence type="predicted"/>
<dbReference type="Gene3D" id="1.10.357.40">
    <property type="entry name" value="YbiA-like"/>
    <property type="match status" value="1"/>
</dbReference>
<evidence type="ECO:0000259" key="3">
    <source>
        <dbReference type="Pfam" id="PF08719"/>
    </source>
</evidence>
<reference evidence="4 5" key="1">
    <citation type="submission" date="2023-05" db="EMBL/GenBank/DDBJ databases">
        <title>Streptantibioticus silvisoli sp. nov., acidotolerant actinomycetes 1 from pine litter.</title>
        <authorList>
            <person name="Swiecimska M."/>
            <person name="Golinska P."/>
            <person name="Sangal V."/>
            <person name="Wachnowicz B."/>
            <person name="Goodfellow M."/>
        </authorList>
    </citation>
    <scope>NUCLEOTIDE SEQUENCE [LARGE SCALE GENOMIC DNA]</scope>
    <source>
        <strain evidence="4 5">DSM 42109</strain>
    </source>
</reference>
<organism evidence="4 5">
    <name type="scientific">Streptomyces iconiensis</name>
    <dbReference type="NCBI Taxonomy" id="1384038"/>
    <lineage>
        <taxon>Bacteria</taxon>
        <taxon>Bacillati</taxon>
        <taxon>Actinomycetota</taxon>
        <taxon>Actinomycetes</taxon>
        <taxon>Kitasatosporales</taxon>
        <taxon>Streptomycetaceae</taxon>
        <taxon>Streptomyces</taxon>
    </lineage>
</organism>
<dbReference type="Proteomes" id="UP001214441">
    <property type="component" value="Unassembled WGS sequence"/>
</dbReference>
<feature type="domain" description="NADAR" evidence="3">
    <location>
        <begin position="29"/>
        <end position="187"/>
    </location>
</feature>
<dbReference type="CDD" id="cd15457">
    <property type="entry name" value="NADAR"/>
    <property type="match status" value="1"/>
</dbReference>
<evidence type="ECO:0000313" key="4">
    <source>
        <dbReference type="EMBL" id="MDJ1136107.1"/>
    </source>
</evidence>